<dbReference type="EMBL" id="UZAN01052367">
    <property type="protein sequence ID" value="VDP89448.1"/>
    <property type="molecule type" value="Genomic_DNA"/>
</dbReference>
<name>A0A183AZ11_9TREM</name>
<protein>
    <submittedName>
        <fullName evidence="5">Saposin B-type domain-containing protein</fullName>
    </submittedName>
</protein>
<evidence type="ECO:0000256" key="1">
    <source>
        <dbReference type="ARBA" id="ARBA00023157"/>
    </source>
</evidence>
<accession>A0A183AZ11</accession>
<evidence type="ECO:0000313" key="3">
    <source>
        <dbReference type="EMBL" id="VDP89448.1"/>
    </source>
</evidence>
<keyword evidence="4" id="KW-1185">Reference proteome</keyword>
<dbReference type="InterPro" id="IPR008139">
    <property type="entry name" value="SaposinB_dom"/>
</dbReference>
<organism evidence="5">
    <name type="scientific">Echinostoma caproni</name>
    <dbReference type="NCBI Taxonomy" id="27848"/>
    <lineage>
        <taxon>Eukaryota</taxon>
        <taxon>Metazoa</taxon>
        <taxon>Spiralia</taxon>
        <taxon>Lophotrochozoa</taxon>
        <taxon>Platyhelminthes</taxon>
        <taxon>Trematoda</taxon>
        <taxon>Digenea</taxon>
        <taxon>Plagiorchiida</taxon>
        <taxon>Echinostomata</taxon>
        <taxon>Echinostomatoidea</taxon>
        <taxon>Echinostomatidae</taxon>
        <taxon>Echinostoma</taxon>
    </lineage>
</organism>
<feature type="domain" description="Saposin B-type" evidence="2">
    <location>
        <begin position="28"/>
        <end position="110"/>
    </location>
</feature>
<dbReference type="Proteomes" id="UP000272942">
    <property type="component" value="Unassembled WGS sequence"/>
</dbReference>
<dbReference type="SMART" id="SM00741">
    <property type="entry name" value="SapB"/>
    <property type="match status" value="1"/>
</dbReference>
<dbReference type="SUPFAM" id="SSF47862">
    <property type="entry name" value="Saposin"/>
    <property type="match status" value="1"/>
</dbReference>
<sequence>MVCGAECIAKTRVKSASPGVGNDDQRNFVADCDGCKEFFKFIRQILASREVRLEVEFMAERMCRLLPGPQLVRRCQRFTRANLNQFLKTLSTLVKPHRFCQSMRLCPRNQTYEPEELDNSELIVYANSNIDH</sequence>
<dbReference type="WBParaSite" id="ECPE_0001223201-mRNA-1">
    <property type="protein sequence ID" value="ECPE_0001223201-mRNA-1"/>
    <property type="gene ID" value="ECPE_0001223201"/>
</dbReference>
<reference evidence="5" key="1">
    <citation type="submission" date="2016-06" db="UniProtKB">
        <authorList>
            <consortium name="WormBaseParasite"/>
        </authorList>
    </citation>
    <scope>IDENTIFICATION</scope>
</reference>
<dbReference type="PROSITE" id="PS50015">
    <property type="entry name" value="SAP_B"/>
    <property type="match status" value="1"/>
</dbReference>
<reference evidence="3 4" key="2">
    <citation type="submission" date="2018-11" db="EMBL/GenBank/DDBJ databases">
        <authorList>
            <consortium name="Pathogen Informatics"/>
        </authorList>
    </citation>
    <scope>NUCLEOTIDE SEQUENCE [LARGE SCALE GENOMIC DNA]</scope>
    <source>
        <strain evidence="3 4">Egypt</strain>
    </source>
</reference>
<dbReference type="AlphaFoldDB" id="A0A183AZ11"/>
<evidence type="ECO:0000313" key="5">
    <source>
        <dbReference type="WBParaSite" id="ECPE_0001223201-mRNA-1"/>
    </source>
</evidence>
<keyword evidence="1" id="KW-1015">Disulfide bond</keyword>
<proteinExistence type="predicted"/>
<evidence type="ECO:0000313" key="4">
    <source>
        <dbReference type="Proteomes" id="UP000272942"/>
    </source>
</evidence>
<gene>
    <name evidence="3" type="ORF">ECPE_LOCUS12196</name>
</gene>
<dbReference type="InterPro" id="IPR011001">
    <property type="entry name" value="Saposin-like"/>
</dbReference>
<evidence type="ECO:0000259" key="2">
    <source>
        <dbReference type="PROSITE" id="PS50015"/>
    </source>
</evidence>
<dbReference type="Gene3D" id="1.10.225.10">
    <property type="entry name" value="Saposin-like"/>
    <property type="match status" value="1"/>
</dbReference>